<comment type="caution">
    <text evidence="2">The sequence shown here is derived from an EMBL/GenBank/DDBJ whole genome shotgun (WGS) entry which is preliminary data.</text>
</comment>
<keyword evidence="3" id="KW-1185">Reference proteome</keyword>
<name>A0A845BD04_9PROT</name>
<organism evidence="2 3">
    <name type="scientific">Teichococcus coralli</name>
    <dbReference type="NCBI Taxonomy" id="2545983"/>
    <lineage>
        <taxon>Bacteria</taxon>
        <taxon>Pseudomonadati</taxon>
        <taxon>Pseudomonadota</taxon>
        <taxon>Alphaproteobacteria</taxon>
        <taxon>Acetobacterales</taxon>
        <taxon>Roseomonadaceae</taxon>
        <taxon>Roseomonas</taxon>
    </lineage>
</organism>
<feature type="region of interest" description="Disordered" evidence="1">
    <location>
        <begin position="53"/>
        <end position="129"/>
    </location>
</feature>
<sequence length="151" mass="15554">MIATFLSVPRAPGSIFTRPGSASLLPSAAAGVLGVAAMKGSRQGRYPIGLAIAAGERSPRPPPTSPQPRQALNGTFIPNRASSQQRSMPGAVRRRGAADAMDRQVGSRAASGVPRAAIKRDAGQPAMAQQACEIEPMPAMPASLRPSTTKT</sequence>
<evidence type="ECO:0000256" key="1">
    <source>
        <dbReference type="SAM" id="MobiDB-lite"/>
    </source>
</evidence>
<dbReference type="RefSeq" id="WP_160937115.1">
    <property type="nucleotide sequence ID" value="NZ_SNVJ01000008.1"/>
</dbReference>
<accession>A0A845BD04</accession>
<gene>
    <name evidence="2" type="ORF">E0493_11660</name>
</gene>
<proteinExistence type="predicted"/>
<dbReference type="Proteomes" id="UP000460715">
    <property type="component" value="Unassembled WGS sequence"/>
</dbReference>
<protein>
    <submittedName>
        <fullName evidence="2">Uncharacterized protein</fullName>
    </submittedName>
</protein>
<evidence type="ECO:0000313" key="3">
    <source>
        <dbReference type="Proteomes" id="UP000460715"/>
    </source>
</evidence>
<evidence type="ECO:0000313" key="2">
    <source>
        <dbReference type="EMBL" id="MXP64000.1"/>
    </source>
</evidence>
<dbReference type="EMBL" id="SNVJ01000008">
    <property type="protein sequence ID" value="MXP64000.1"/>
    <property type="molecule type" value="Genomic_DNA"/>
</dbReference>
<dbReference type="AlphaFoldDB" id="A0A845BD04"/>
<reference evidence="2 3" key="1">
    <citation type="submission" date="2019-03" db="EMBL/GenBank/DDBJ databases">
        <title>Roseomonas sp. a novel Roseomonas species isolated from Sea whip Gorgonian.</title>
        <authorList>
            <person name="Li F."/>
            <person name="Pan X."/>
            <person name="Huang S."/>
            <person name="Li Z."/>
            <person name="Meng B."/>
        </authorList>
    </citation>
    <scope>NUCLEOTIDE SEQUENCE [LARGE SCALE GENOMIC DNA]</scope>
    <source>
        <strain evidence="2 3">M0104</strain>
    </source>
</reference>